<feature type="compositionally biased region" description="Low complexity" evidence="1">
    <location>
        <begin position="237"/>
        <end position="257"/>
    </location>
</feature>
<evidence type="ECO:0000256" key="1">
    <source>
        <dbReference type="SAM" id="MobiDB-lite"/>
    </source>
</evidence>
<evidence type="ECO:0000313" key="3">
    <source>
        <dbReference type="Proteomes" id="UP000245946"/>
    </source>
</evidence>
<protein>
    <recommendedName>
        <fullName evidence="4">G-patch domain-containing protein</fullName>
    </recommendedName>
</protein>
<organism evidence="2 3">
    <name type="scientific">Tilletiopsis washingtonensis</name>
    <dbReference type="NCBI Taxonomy" id="58919"/>
    <lineage>
        <taxon>Eukaryota</taxon>
        <taxon>Fungi</taxon>
        <taxon>Dikarya</taxon>
        <taxon>Basidiomycota</taxon>
        <taxon>Ustilaginomycotina</taxon>
        <taxon>Exobasidiomycetes</taxon>
        <taxon>Entylomatales</taxon>
        <taxon>Entylomatales incertae sedis</taxon>
        <taxon>Tilletiopsis</taxon>
    </lineage>
</organism>
<accession>A0A316Z6M3</accession>
<proteinExistence type="predicted"/>
<gene>
    <name evidence="2" type="ORF">FA09DRAFT_83036</name>
</gene>
<name>A0A316Z6M3_9BASI</name>
<dbReference type="AlphaFoldDB" id="A0A316Z6M3"/>
<dbReference type="STRING" id="58919.A0A316Z6M3"/>
<feature type="compositionally biased region" description="Basic residues" evidence="1">
    <location>
        <begin position="284"/>
        <end position="294"/>
    </location>
</feature>
<dbReference type="EMBL" id="KZ819298">
    <property type="protein sequence ID" value="PWN96704.1"/>
    <property type="molecule type" value="Genomic_DNA"/>
</dbReference>
<feature type="compositionally biased region" description="Low complexity" evidence="1">
    <location>
        <begin position="210"/>
        <end position="220"/>
    </location>
</feature>
<dbReference type="Proteomes" id="UP000245946">
    <property type="component" value="Unassembled WGS sequence"/>
</dbReference>
<reference evidence="2 3" key="1">
    <citation type="journal article" date="2018" name="Mol. Biol. Evol.">
        <title>Broad Genomic Sampling Reveals a Smut Pathogenic Ancestry of the Fungal Clade Ustilaginomycotina.</title>
        <authorList>
            <person name="Kijpornyongpan T."/>
            <person name="Mondo S.J."/>
            <person name="Barry K."/>
            <person name="Sandor L."/>
            <person name="Lee J."/>
            <person name="Lipzen A."/>
            <person name="Pangilinan J."/>
            <person name="LaButti K."/>
            <person name="Hainaut M."/>
            <person name="Henrissat B."/>
            <person name="Grigoriev I.V."/>
            <person name="Spatafora J.W."/>
            <person name="Aime M.C."/>
        </authorList>
    </citation>
    <scope>NUCLEOTIDE SEQUENCE [LARGE SCALE GENOMIC DNA]</scope>
    <source>
        <strain evidence="2 3">MCA 4186</strain>
    </source>
</reference>
<dbReference type="RefSeq" id="XP_025596983.1">
    <property type="nucleotide sequence ID" value="XM_025745858.1"/>
</dbReference>
<sequence>MPMDTSQYMLAQGWAGAGVPLDGHGGNGLKKPLAIPQKRGMKGLGKDRDRAVEWWDCLFEAGAKTLAIADPSRPASASGTSTPEASSSTGAAAPPAAKGLSLVSLAKREHARRSLMSGFVRGRAHEAIAEELRKAEADLVRRVAEQDRRRREAREHEEEERSAARQALAAAAAVQPSSKALGKRKENGEALDAEKQAARKAARAARKAAKAAAGQGTAAARKAEARAERRARKQAKAAKAAAVPSQAPAETAPAASAQKRKRKDEPIALQDDAGDESKEERRARREAKRARKAVKATGAVASAA</sequence>
<evidence type="ECO:0000313" key="2">
    <source>
        <dbReference type="EMBL" id="PWN96704.1"/>
    </source>
</evidence>
<feature type="region of interest" description="Disordered" evidence="1">
    <location>
        <begin position="148"/>
        <end position="304"/>
    </location>
</feature>
<dbReference type="OrthoDB" id="3366546at2759"/>
<feature type="compositionally biased region" description="Basic and acidic residues" evidence="1">
    <location>
        <begin position="148"/>
        <end position="163"/>
    </location>
</feature>
<feature type="region of interest" description="Disordered" evidence="1">
    <location>
        <begin position="70"/>
        <end position="96"/>
    </location>
</feature>
<evidence type="ECO:0008006" key="4">
    <source>
        <dbReference type="Google" id="ProtNLM"/>
    </source>
</evidence>
<feature type="compositionally biased region" description="Basic residues" evidence="1">
    <location>
        <begin position="198"/>
        <end position="209"/>
    </location>
</feature>
<feature type="compositionally biased region" description="Low complexity" evidence="1">
    <location>
        <begin position="164"/>
        <end position="175"/>
    </location>
</feature>
<feature type="compositionally biased region" description="Basic and acidic residues" evidence="1">
    <location>
        <begin position="183"/>
        <end position="197"/>
    </location>
</feature>
<dbReference type="GeneID" id="37273402"/>
<feature type="compositionally biased region" description="Low complexity" evidence="1">
    <location>
        <begin position="295"/>
        <end position="304"/>
    </location>
</feature>
<keyword evidence="3" id="KW-1185">Reference proteome</keyword>
<feature type="compositionally biased region" description="Low complexity" evidence="1">
    <location>
        <begin position="74"/>
        <end position="96"/>
    </location>
</feature>